<dbReference type="OrthoDB" id="2507825at2759"/>
<gene>
    <name evidence="3" type="ORF">O181_009185</name>
</gene>
<protein>
    <submittedName>
        <fullName evidence="3">Uncharacterized protein</fullName>
    </submittedName>
</protein>
<dbReference type="AlphaFoldDB" id="A0A9Q3BRE6"/>
<evidence type="ECO:0000256" key="1">
    <source>
        <dbReference type="SAM" id="Coils"/>
    </source>
</evidence>
<feature type="coiled-coil region" evidence="1">
    <location>
        <begin position="81"/>
        <end position="111"/>
    </location>
</feature>
<proteinExistence type="predicted"/>
<evidence type="ECO:0000313" key="3">
    <source>
        <dbReference type="EMBL" id="MBW0469470.1"/>
    </source>
</evidence>
<dbReference type="EMBL" id="AVOT02002191">
    <property type="protein sequence ID" value="MBW0469470.1"/>
    <property type="molecule type" value="Genomic_DNA"/>
</dbReference>
<dbReference type="Proteomes" id="UP000765509">
    <property type="component" value="Unassembled WGS sequence"/>
</dbReference>
<reference evidence="3" key="1">
    <citation type="submission" date="2021-03" db="EMBL/GenBank/DDBJ databases">
        <title>Draft genome sequence of rust myrtle Austropuccinia psidii MF-1, a brazilian biotype.</title>
        <authorList>
            <person name="Quecine M.C."/>
            <person name="Pachon D.M.R."/>
            <person name="Bonatelli M.L."/>
            <person name="Correr F.H."/>
            <person name="Franceschini L.M."/>
            <person name="Leite T.F."/>
            <person name="Margarido G.R.A."/>
            <person name="Almeida C.A."/>
            <person name="Ferrarezi J.A."/>
            <person name="Labate C.A."/>
        </authorList>
    </citation>
    <scope>NUCLEOTIDE SEQUENCE</scope>
    <source>
        <strain evidence="3">MF-1</strain>
    </source>
</reference>
<feature type="compositionally biased region" description="Polar residues" evidence="2">
    <location>
        <begin position="269"/>
        <end position="282"/>
    </location>
</feature>
<evidence type="ECO:0000313" key="4">
    <source>
        <dbReference type="Proteomes" id="UP000765509"/>
    </source>
</evidence>
<feature type="region of interest" description="Disordered" evidence="2">
    <location>
        <begin position="235"/>
        <end position="289"/>
    </location>
</feature>
<sequence length="289" mass="33540">MANQTPDSQLSAYEQISWLLSEQCEPSEVVENNKNSSQWLMEGVINNLGDTASQSSQQKCKQQTHEEAQVHCQQVEHEHWLKQQRRINERVKAEAQRLRQAETRLAHQEQQKHRQGCFLWNEDSMKALLDLMMELRMDVTKTGFIAWSHCFKNNENHKRHFDLLKDLSFETLECHYKALMTTYRMIKNSCDATAGAGLYTQLQRYHMTKEQLNRNNCGMNANGMELGDFTHQKSQENNDIKNDNNWNRLGDNEGENGYSDMEEEEKANENTQGPNAENNQPGPLSFIGL</sequence>
<name>A0A9Q3BRE6_9BASI</name>
<evidence type="ECO:0000256" key="2">
    <source>
        <dbReference type="SAM" id="MobiDB-lite"/>
    </source>
</evidence>
<comment type="caution">
    <text evidence="3">The sequence shown here is derived from an EMBL/GenBank/DDBJ whole genome shotgun (WGS) entry which is preliminary data.</text>
</comment>
<organism evidence="3 4">
    <name type="scientific">Austropuccinia psidii MF-1</name>
    <dbReference type="NCBI Taxonomy" id="1389203"/>
    <lineage>
        <taxon>Eukaryota</taxon>
        <taxon>Fungi</taxon>
        <taxon>Dikarya</taxon>
        <taxon>Basidiomycota</taxon>
        <taxon>Pucciniomycotina</taxon>
        <taxon>Pucciniomycetes</taxon>
        <taxon>Pucciniales</taxon>
        <taxon>Sphaerophragmiaceae</taxon>
        <taxon>Austropuccinia</taxon>
    </lineage>
</organism>
<keyword evidence="4" id="KW-1185">Reference proteome</keyword>
<accession>A0A9Q3BRE6</accession>
<keyword evidence="1" id="KW-0175">Coiled coil</keyword>